<gene>
    <name evidence="2" type="ORF">J7T54_000730</name>
</gene>
<sequence>MRDHKIAFVEEADDDSGSSVNGREGTRVYAFTDCGDEPSTPSRERPNTGKSRRGDQPNSTSESASRSARRKAEDKEHRRLREEERKKLERDEARRARAEKKALEDSSKALKKIRPQARHSQTQPVIQQSPQAYRRGHVEESSYYGVPQPASSGNRPRAKTRPASYYAGQTHPPPHVGSWQPSPMMPMAFSPAGSYPPPQGFPPGPPPMHMPMPPSNAGPPGYFDGGPSPPTQHRDLRSRFERPSSAMGVHPTPPRGYEASDFGFEHDQEDFYARPGDEPQYQSKRSSRTAKHDEDRKRMPPPEFKNVRSVPRRPSTTANPSTPFQPPPQRPASRQGHSRPPRPSHRRSVGFHEQSAFDDDEDELEQEDLFHDMSPEPIHDQRRRSMFRPRRDSMYYEDDEYDIAPARSGRRGSVYGSVPLGSGGVSLPKEDKYLEAMKYQEDVTGPTQVPLTADALRKANKPNVASSRSTRSSASRDESEYNKRSNATGITRSSSGGNGDDFTIKVSGQAVVRVPGGAEIECEDSEITFSHGGRGSGASDQASSFYQLEDGASSRRERKALPPSLPYRPRAPSQSDLQSRRQYAPSHAPYEPFDY</sequence>
<feature type="compositionally biased region" description="Acidic residues" evidence="1">
    <location>
        <begin position="356"/>
        <end position="367"/>
    </location>
</feature>
<organism evidence="2 3">
    <name type="scientific">Emericellopsis cladophorae</name>
    <dbReference type="NCBI Taxonomy" id="2686198"/>
    <lineage>
        <taxon>Eukaryota</taxon>
        <taxon>Fungi</taxon>
        <taxon>Dikarya</taxon>
        <taxon>Ascomycota</taxon>
        <taxon>Pezizomycotina</taxon>
        <taxon>Sordariomycetes</taxon>
        <taxon>Hypocreomycetidae</taxon>
        <taxon>Hypocreales</taxon>
        <taxon>Bionectriaceae</taxon>
        <taxon>Emericellopsis</taxon>
    </lineage>
</organism>
<feature type="compositionally biased region" description="Basic and acidic residues" evidence="1">
    <location>
        <begin position="232"/>
        <end position="242"/>
    </location>
</feature>
<evidence type="ECO:0000256" key="1">
    <source>
        <dbReference type="SAM" id="MobiDB-lite"/>
    </source>
</evidence>
<dbReference type="AlphaFoldDB" id="A0A9P9Y4U0"/>
<feature type="region of interest" description="Disordered" evidence="1">
    <location>
        <begin position="1"/>
        <end position="386"/>
    </location>
</feature>
<feature type="region of interest" description="Disordered" evidence="1">
    <location>
        <begin position="523"/>
        <end position="595"/>
    </location>
</feature>
<feature type="compositionally biased region" description="Basic and acidic residues" evidence="1">
    <location>
        <begin position="290"/>
        <end position="300"/>
    </location>
</feature>
<feature type="compositionally biased region" description="Basic and acidic residues" evidence="1">
    <location>
        <begin position="70"/>
        <end position="108"/>
    </location>
</feature>
<dbReference type="Proteomes" id="UP001055219">
    <property type="component" value="Unassembled WGS sequence"/>
</dbReference>
<feature type="region of interest" description="Disordered" evidence="1">
    <location>
        <begin position="442"/>
        <end position="503"/>
    </location>
</feature>
<comment type="caution">
    <text evidence="2">The sequence shown here is derived from an EMBL/GenBank/DDBJ whole genome shotgun (WGS) entry which is preliminary data.</text>
</comment>
<feature type="compositionally biased region" description="Pro residues" evidence="1">
    <location>
        <begin position="194"/>
        <end position="217"/>
    </location>
</feature>
<proteinExistence type="predicted"/>
<feature type="region of interest" description="Disordered" evidence="1">
    <location>
        <begin position="406"/>
        <end position="426"/>
    </location>
</feature>
<accession>A0A9P9Y4U0</accession>
<feature type="compositionally biased region" description="Polar residues" evidence="1">
    <location>
        <begin position="118"/>
        <end position="131"/>
    </location>
</feature>
<feature type="compositionally biased region" description="Polar residues" evidence="1">
    <location>
        <begin position="484"/>
        <end position="495"/>
    </location>
</feature>
<keyword evidence="3" id="KW-1185">Reference proteome</keyword>
<protein>
    <submittedName>
        <fullName evidence="2">Uncharacterized protein</fullName>
    </submittedName>
</protein>
<feature type="compositionally biased region" description="Basic residues" evidence="1">
    <location>
        <begin position="336"/>
        <end position="349"/>
    </location>
</feature>
<feature type="compositionally biased region" description="Low complexity" evidence="1">
    <location>
        <begin position="181"/>
        <end position="193"/>
    </location>
</feature>
<reference evidence="2" key="2">
    <citation type="submission" date="2022-07" db="EMBL/GenBank/DDBJ databases">
        <authorList>
            <person name="Goncalves M.F.M."/>
            <person name="Hilario S."/>
            <person name="Van De Peer Y."/>
            <person name="Esteves A.C."/>
            <person name="Alves A."/>
        </authorList>
    </citation>
    <scope>NUCLEOTIDE SEQUENCE</scope>
    <source>
        <strain evidence="2">MUM 19.33</strain>
    </source>
</reference>
<evidence type="ECO:0000313" key="3">
    <source>
        <dbReference type="Proteomes" id="UP001055219"/>
    </source>
</evidence>
<feature type="compositionally biased region" description="Basic and acidic residues" evidence="1">
    <location>
        <begin position="263"/>
        <end position="277"/>
    </location>
</feature>
<dbReference type="EMBL" id="JAGIXG020000009">
    <property type="protein sequence ID" value="KAI6783228.1"/>
    <property type="molecule type" value="Genomic_DNA"/>
</dbReference>
<dbReference type="OrthoDB" id="4898142at2759"/>
<dbReference type="RefSeq" id="XP_051364084.1">
    <property type="nucleotide sequence ID" value="XM_051504581.1"/>
</dbReference>
<feature type="compositionally biased region" description="Basic and acidic residues" evidence="1">
    <location>
        <begin position="368"/>
        <end position="380"/>
    </location>
</feature>
<reference evidence="2" key="1">
    <citation type="journal article" date="2021" name="J Fungi (Basel)">
        <title>Genomic and Metabolomic Analyses of the Marine Fungus Emericellopsis cladophorae: Insights into Saltwater Adaptability Mechanisms and Its Biosynthetic Potential.</title>
        <authorList>
            <person name="Goncalves M.F.M."/>
            <person name="Hilario S."/>
            <person name="Van de Peer Y."/>
            <person name="Esteves A.C."/>
            <person name="Alves A."/>
        </authorList>
    </citation>
    <scope>NUCLEOTIDE SEQUENCE</scope>
    <source>
        <strain evidence="2">MUM 19.33</strain>
    </source>
</reference>
<name>A0A9P9Y4U0_9HYPO</name>
<feature type="compositionally biased region" description="Basic and acidic residues" evidence="1">
    <location>
        <begin position="474"/>
        <end position="483"/>
    </location>
</feature>
<feature type="compositionally biased region" description="Polar residues" evidence="1">
    <location>
        <begin position="572"/>
        <end position="581"/>
    </location>
</feature>
<dbReference type="GeneID" id="75827249"/>
<feature type="compositionally biased region" description="Basic and acidic residues" evidence="1">
    <location>
        <begin position="42"/>
        <end position="55"/>
    </location>
</feature>
<evidence type="ECO:0000313" key="2">
    <source>
        <dbReference type="EMBL" id="KAI6783228.1"/>
    </source>
</evidence>